<feature type="transmembrane region" description="Helical" evidence="1">
    <location>
        <begin position="405"/>
        <end position="428"/>
    </location>
</feature>
<dbReference type="InterPro" id="IPR048389">
    <property type="entry name" value="YciQ-like_C"/>
</dbReference>
<evidence type="ECO:0000313" key="6">
    <source>
        <dbReference type="Proteomes" id="UP000186309"/>
    </source>
</evidence>
<dbReference type="InterPro" id="IPR018702">
    <property type="entry name" value="DUF2207"/>
</dbReference>
<organism evidence="5 6">
    <name type="scientific">Paludisphaera borealis</name>
    <dbReference type="NCBI Taxonomy" id="1387353"/>
    <lineage>
        <taxon>Bacteria</taxon>
        <taxon>Pseudomonadati</taxon>
        <taxon>Planctomycetota</taxon>
        <taxon>Planctomycetia</taxon>
        <taxon>Isosphaerales</taxon>
        <taxon>Isosphaeraceae</taxon>
        <taxon>Paludisphaera</taxon>
    </lineage>
</organism>
<keyword evidence="2" id="KW-0732">Signal</keyword>
<proteinExistence type="predicted"/>
<feature type="transmembrane region" description="Helical" evidence="1">
    <location>
        <begin position="248"/>
        <end position="266"/>
    </location>
</feature>
<reference evidence="6" key="1">
    <citation type="submission" date="2016-12" db="EMBL/GenBank/DDBJ databases">
        <title>Comparative genomics of four Isosphaeraceae planctomycetes: a common pool of plasmids and glycoside hydrolase genes.</title>
        <authorList>
            <person name="Ivanova A."/>
        </authorList>
    </citation>
    <scope>NUCLEOTIDE SEQUENCE [LARGE SCALE GENOMIC DNA]</scope>
    <source>
        <strain evidence="6">PX4</strain>
    </source>
</reference>
<feature type="signal peptide" evidence="2">
    <location>
        <begin position="1"/>
        <end position="26"/>
    </location>
</feature>
<dbReference type="EMBL" id="CP019082">
    <property type="protein sequence ID" value="APW58845.1"/>
    <property type="molecule type" value="Genomic_DNA"/>
</dbReference>
<sequence length="594" mass="66126">MRRFLVPVALLVAVAVFGSSAPRTMADEGWSIADFNVDVAVGLDAGIDVTETIEADFAFPRHGILREMPIRYAVGMHQYALRFRLLGVDDGADRDYPTSVSYESNLVRIRIGDPDRTVVGRRRYRIRYRVQRAILWEGNHAWENANNAVLRWNATGTEWEVPIAHSRVVVHLPRDLTDDQLTYDAWVGHYGAHGRDFRTHRVDARTIEYETGPLRAREGITVELTMPSDAVAQPGWWQELRWWTVDNFPYIVFPATAAACFLAWFLRGRDLPGTGTIVVGYEPPDGLSPAEVGTLIDERVDMVDISATIIDLAVRGYLKIEEVEAGGWFSSGGEYQFVRLRGPDGLKPFERKLFDKLFGNRQTVMLSDLREKFYPVIGLVKDDLYSGLSRASYFDGNPETVRTSFLVGGIFLTALALALACLIQLVLIDRIFPAPAIVAGLLSAVVVVVASRVMPRKTRKGRIAWERISGLEEYIRRAEVDDIQDQERRGVFERLLPYAIIFGLSNRWGKAFADLYRQPPDWYQPAHGGDFSTWVLVNDLDRSMWMMNRTFPTQPRSTGDGGGGRGAGYGWSSGGFGGGGSSGGGFGGGGGSSW</sequence>
<dbReference type="OrthoDB" id="9767603at2"/>
<accession>A0A1U7CIS9</accession>
<protein>
    <recommendedName>
        <fullName evidence="7">DUF2207 domain-containing protein</fullName>
    </recommendedName>
</protein>
<keyword evidence="1" id="KW-0812">Transmembrane</keyword>
<feature type="chain" id="PRO_5012030031" description="DUF2207 domain-containing protein" evidence="2">
    <location>
        <begin position="27"/>
        <end position="594"/>
    </location>
</feature>
<evidence type="ECO:0000256" key="1">
    <source>
        <dbReference type="SAM" id="Phobius"/>
    </source>
</evidence>
<evidence type="ECO:0008006" key="7">
    <source>
        <dbReference type="Google" id="ProtNLM"/>
    </source>
</evidence>
<keyword evidence="6" id="KW-1185">Reference proteome</keyword>
<evidence type="ECO:0000259" key="3">
    <source>
        <dbReference type="Pfam" id="PF09972"/>
    </source>
</evidence>
<evidence type="ECO:0000259" key="4">
    <source>
        <dbReference type="Pfam" id="PF20990"/>
    </source>
</evidence>
<feature type="domain" description="DUF2207" evidence="3">
    <location>
        <begin position="31"/>
        <end position="226"/>
    </location>
</feature>
<feature type="transmembrane region" description="Helical" evidence="1">
    <location>
        <begin position="434"/>
        <end position="454"/>
    </location>
</feature>
<dbReference type="Pfam" id="PF09972">
    <property type="entry name" value="DUF2207"/>
    <property type="match status" value="1"/>
</dbReference>
<evidence type="ECO:0000256" key="2">
    <source>
        <dbReference type="SAM" id="SignalP"/>
    </source>
</evidence>
<keyword evidence="1" id="KW-0472">Membrane</keyword>
<dbReference type="AlphaFoldDB" id="A0A1U7CIS9"/>
<dbReference type="Pfam" id="PF20990">
    <property type="entry name" value="DUF2207_C"/>
    <property type="match status" value="1"/>
</dbReference>
<keyword evidence="1" id="KW-1133">Transmembrane helix</keyword>
<dbReference type="STRING" id="1387353.BSF38_00252"/>
<evidence type="ECO:0000313" key="5">
    <source>
        <dbReference type="EMBL" id="APW58845.1"/>
    </source>
</evidence>
<dbReference type="RefSeq" id="WP_076343107.1">
    <property type="nucleotide sequence ID" value="NZ_CP019082.1"/>
</dbReference>
<feature type="domain" description="Predicted membrane protein YciQ-like C-terminal" evidence="4">
    <location>
        <begin position="281"/>
        <end position="512"/>
    </location>
</feature>
<dbReference type="KEGG" id="pbor:BSF38_00252"/>
<gene>
    <name evidence="5" type="ORF">BSF38_00252</name>
</gene>
<name>A0A1U7CIS9_9BACT</name>
<dbReference type="Proteomes" id="UP000186309">
    <property type="component" value="Chromosome"/>
</dbReference>